<evidence type="ECO:0000256" key="3">
    <source>
        <dbReference type="ARBA" id="ARBA00022448"/>
    </source>
</evidence>
<keyword evidence="7" id="KW-0496">Mitochondrion</keyword>
<evidence type="ECO:0000256" key="6">
    <source>
        <dbReference type="ARBA" id="ARBA00022989"/>
    </source>
</evidence>
<keyword evidence="4 9" id="KW-0812">Transmembrane</keyword>
<evidence type="ECO:0000256" key="9">
    <source>
        <dbReference type="PROSITE-ProRule" id="PRU00282"/>
    </source>
</evidence>
<dbReference type="Pfam" id="PF00153">
    <property type="entry name" value="Mito_carr"/>
    <property type="match status" value="3"/>
</dbReference>
<evidence type="ECO:0000256" key="10">
    <source>
        <dbReference type="RuleBase" id="RU000488"/>
    </source>
</evidence>
<protein>
    <submittedName>
        <fullName evidence="11">Uncharacterized protein</fullName>
    </submittedName>
</protein>
<dbReference type="PANTHER" id="PTHR45624:SF15">
    <property type="entry name" value="MITOCHONDRIAL ARGININE TRANSPORTER BAC1"/>
    <property type="match status" value="1"/>
</dbReference>
<comment type="subcellular location">
    <subcellularLocation>
        <location evidence="1">Mitochondrion membrane</location>
        <topology evidence="1">Multi-pass membrane protein</topology>
    </subcellularLocation>
</comment>
<comment type="caution">
    <text evidence="11">The sequence shown here is derived from an EMBL/GenBank/DDBJ whole genome shotgun (WGS) entry which is preliminary data.</text>
</comment>
<dbReference type="Proteomes" id="UP000825935">
    <property type="component" value="Chromosome 33"/>
</dbReference>
<accession>A0A8T2QNI0</accession>
<dbReference type="GO" id="GO:0000064">
    <property type="term" value="F:L-ornithine transmembrane transporter activity"/>
    <property type="evidence" value="ECO:0007669"/>
    <property type="project" value="TreeGrafter"/>
</dbReference>
<name>A0A8T2QNI0_CERRI</name>
<dbReference type="GO" id="GO:1990575">
    <property type="term" value="P:mitochondrial L-ornithine transmembrane transport"/>
    <property type="evidence" value="ECO:0007669"/>
    <property type="project" value="TreeGrafter"/>
</dbReference>
<evidence type="ECO:0000256" key="5">
    <source>
        <dbReference type="ARBA" id="ARBA00022737"/>
    </source>
</evidence>
<comment type="similarity">
    <text evidence="2 10">Belongs to the mitochondrial carrier (TC 2.A.29) family.</text>
</comment>
<reference evidence="11" key="1">
    <citation type="submission" date="2021-08" db="EMBL/GenBank/DDBJ databases">
        <title>WGS assembly of Ceratopteris richardii.</title>
        <authorList>
            <person name="Marchant D.B."/>
            <person name="Chen G."/>
            <person name="Jenkins J."/>
            <person name="Shu S."/>
            <person name="Leebens-Mack J."/>
            <person name="Grimwood J."/>
            <person name="Schmutz J."/>
            <person name="Soltis P."/>
            <person name="Soltis D."/>
            <person name="Chen Z.-H."/>
        </authorList>
    </citation>
    <scope>NUCLEOTIDE SEQUENCE</scope>
    <source>
        <strain evidence="11">Whitten #5841</strain>
        <tissue evidence="11">Leaf</tissue>
    </source>
</reference>
<proteinExistence type="inferred from homology"/>
<keyword evidence="12" id="KW-1185">Reference proteome</keyword>
<dbReference type="SUPFAM" id="SSF103506">
    <property type="entry name" value="Mitochondrial carrier"/>
    <property type="match status" value="1"/>
</dbReference>
<feature type="repeat" description="Solcar" evidence="9">
    <location>
        <begin position="2"/>
        <end position="91"/>
    </location>
</feature>
<evidence type="ECO:0000313" key="11">
    <source>
        <dbReference type="EMBL" id="KAH7285188.1"/>
    </source>
</evidence>
<evidence type="ECO:0000256" key="7">
    <source>
        <dbReference type="ARBA" id="ARBA00023128"/>
    </source>
</evidence>
<evidence type="ECO:0000313" key="12">
    <source>
        <dbReference type="Proteomes" id="UP000825935"/>
    </source>
</evidence>
<keyword evidence="6" id="KW-1133">Transmembrane helix</keyword>
<feature type="repeat" description="Solcar" evidence="9">
    <location>
        <begin position="100"/>
        <end position="194"/>
    </location>
</feature>
<feature type="repeat" description="Solcar" evidence="9">
    <location>
        <begin position="228"/>
        <end position="314"/>
    </location>
</feature>
<keyword evidence="8 9" id="KW-0472">Membrane</keyword>
<evidence type="ECO:0000256" key="1">
    <source>
        <dbReference type="ARBA" id="ARBA00004225"/>
    </source>
</evidence>
<dbReference type="OMA" id="PIDCFRQ"/>
<keyword evidence="5" id="KW-0677">Repeat</keyword>
<evidence type="ECO:0000256" key="4">
    <source>
        <dbReference type="ARBA" id="ARBA00022692"/>
    </source>
</evidence>
<dbReference type="InterPro" id="IPR023395">
    <property type="entry name" value="MCP_dom_sf"/>
</dbReference>
<evidence type="ECO:0000256" key="2">
    <source>
        <dbReference type="ARBA" id="ARBA00006375"/>
    </source>
</evidence>
<dbReference type="Gene3D" id="1.50.40.10">
    <property type="entry name" value="Mitochondrial carrier domain"/>
    <property type="match status" value="1"/>
</dbReference>
<dbReference type="AlphaFoldDB" id="A0A8T2QNI0"/>
<dbReference type="OrthoDB" id="14252at2759"/>
<evidence type="ECO:0000256" key="8">
    <source>
        <dbReference type="ARBA" id="ARBA00023136"/>
    </source>
</evidence>
<dbReference type="PROSITE" id="PS50920">
    <property type="entry name" value="SOLCAR"/>
    <property type="match status" value="3"/>
</dbReference>
<gene>
    <name evidence="11" type="ORF">KP509_33G017100</name>
</gene>
<dbReference type="EMBL" id="CM035438">
    <property type="protein sequence ID" value="KAH7285188.1"/>
    <property type="molecule type" value="Genomic_DNA"/>
</dbReference>
<keyword evidence="3 10" id="KW-0813">Transport</keyword>
<dbReference type="InterPro" id="IPR018108">
    <property type="entry name" value="MCP_transmembrane"/>
</dbReference>
<dbReference type="InterPro" id="IPR050567">
    <property type="entry name" value="Mitochondrial_Carrier"/>
</dbReference>
<organism evidence="11 12">
    <name type="scientific">Ceratopteris richardii</name>
    <name type="common">Triangle waterfern</name>
    <dbReference type="NCBI Taxonomy" id="49495"/>
    <lineage>
        <taxon>Eukaryota</taxon>
        <taxon>Viridiplantae</taxon>
        <taxon>Streptophyta</taxon>
        <taxon>Embryophyta</taxon>
        <taxon>Tracheophyta</taxon>
        <taxon>Polypodiopsida</taxon>
        <taxon>Polypodiidae</taxon>
        <taxon>Polypodiales</taxon>
        <taxon>Pteridineae</taxon>
        <taxon>Pteridaceae</taxon>
        <taxon>Parkerioideae</taxon>
        <taxon>Ceratopteris</taxon>
    </lineage>
</organism>
<dbReference type="GO" id="GO:0031966">
    <property type="term" value="C:mitochondrial membrane"/>
    <property type="evidence" value="ECO:0007669"/>
    <property type="project" value="UniProtKB-SubCell"/>
</dbReference>
<sequence>MQDAAKDYAAGAAAGVATVIVGHPFDTVKVKLQTQHTEVNTTKYKNAADCILRILKTEGPKGFYKGASSSFVGFALESSVLFGAYSQMRTALQGREAGKPELSSIIPAAVVAGSCISMILCPTELVKCRLQVQSSADGVSYLSMKRYAGPLDCLQKTIKSTGIQGLFTGGFSTLLRECIGNAVFFTTYEFSRYRILMAIENPDMSESRSTKPDTSSFSCGKTHSNIMIEGAVDIMSGGLAGMTFWAIVLPFDVVKTRIQTAMNPRSNRNPFQNMKMIYKELGLRGLYAGLGPTLLRAFPANATAMVTWELTAKLLGVRRKEKEVPV</sequence>
<dbReference type="PANTHER" id="PTHR45624">
    <property type="entry name" value="MITOCHONDRIAL BASIC AMINO ACIDS TRANSPORTER-RELATED"/>
    <property type="match status" value="1"/>
</dbReference>